<dbReference type="InterPro" id="IPR050267">
    <property type="entry name" value="Anti-sigma-factor_SerPK"/>
</dbReference>
<dbReference type="Proteomes" id="UP000218267">
    <property type="component" value="Chromosome"/>
</dbReference>
<dbReference type="InterPro" id="IPR003594">
    <property type="entry name" value="HATPase_dom"/>
</dbReference>
<organism evidence="3 4">
    <name type="scientific">Labilibaculum antarcticum</name>
    <dbReference type="NCBI Taxonomy" id="1717717"/>
    <lineage>
        <taxon>Bacteria</taxon>
        <taxon>Pseudomonadati</taxon>
        <taxon>Bacteroidota</taxon>
        <taxon>Bacteroidia</taxon>
        <taxon>Marinilabiliales</taxon>
        <taxon>Marinifilaceae</taxon>
        <taxon>Labilibaculum</taxon>
    </lineage>
</organism>
<dbReference type="AlphaFoldDB" id="A0A1Y1CIF1"/>
<dbReference type="Pfam" id="PF13581">
    <property type="entry name" value="HATPase_c_2"/>
    <property type="match status" value="1"/>
</dbReference>
<dbReference type="RefSeq" id="WP_096429028.1">
    <property type="nucleotide sequence ID" value="NZ_AP018042.1"/>
</dbReference>
<proteinExistence type="predicted"/>
<dbReference type="EMBL" id="AP018042">
    <property type="protein sequence ID" value="BAX80159.1"/>
    <property type="molecule type" value="Genomic_DNA"/>
</dbReference>
<evidence type="ECO:0000313" key="4">
    <source>
        <dbReference type="Proteomes" id="UP000218267"/>
    </source>
</evidence>
<keyword evidence="1 3" id="KW-0723">Serine/threonine-protein kinase</keyword>
<dbReference type="InterPro" id="IPR036890">
    <property type="entry name" value="HATPase_C_sf"/>
</dbReference>
<dbReference type="GO" id="GO:0004674">
    <property type="term" value="F:protein serine/threonine kinase activity"/>
    <property type="evidence" value="ECO:0007669"/>
    <property type="project" value="UniProtKB-KW"/>
</dbReference>
<dbReference type="CDD" id="cd16936">
    <property type="entry name" value="HATPase_RsbW-like"/>
    <property type="match status" value="1"/>
</dbReference>
<evidence type="ECO:0000256" key="1">
    <source>
        <dbReference type="ARBA" id="ARBA00022527"/>
    </source>
</evidence>
<reference evidence="3 4" key="1">
    <citation type="journal article" date="2018" name="Mar. Genomics">
        <title>Complete genome sequence of Marinifilaceae bacterium strain SPP2, isolated from the Antarctic marine sediment.</title>
        <authorList>
            <person name="Watanabe M."/>
            <person name="Kojima H."/>
            <person name="Fukui M."/>
        </authorList>
    </citation>
    <scope>NUCLEOTIDE SEQUENCE [LARGE SCALE GENOMIC DNA]</scope>
    <source>
        <strain evidence="3 4">SPP2</strain>
    </source>
</reference>
<evidence type="ECO:0000259" key="2">
    <source>
        <dbReference type="Pfam" id="PF13581"/>
    </source>
</evidence>
<feature type="domain" description="Histidine kinase/HSP90-like ATPase" evidence="2">
    <location>
        <begin position="10"/>
        <end position="131"/>
    </location>
</feature>
<dbReference type="Gene3D" id="3.30.565.10">
    <property type="entry name" value="Histidine kinase-like ATPase, C-terminal domain"/>
    <property type="match status" value="1"/>
</dbReference>
<reference evidence="4" key="2">
    <citation type="journal article" date="2020" name="Antonie Van Leeuwenhoek">
        <title>Labilibaculum antarcticum sp. nov., a novel facultative anaerobic, psychrotorelant bacterium isolated from marine sediment of Antarctica.</title>
        <authorList>
            <person name="Watanabe M."/>
            <person name="Kojima H."/>
            <person name="Fukui M."/>
        </authorList>
    </citation>
    <scope>NUCLEOTIDE SEQUENCE [LARGE SCALE GENOMIC DNA]</scope>
    <source>
        <strain evidence="4">SPP2</strain>
    </source>
</reference>
<evidence type="ECO:0000313" key="3">
    <source>
        <dbReference type="EMBL" id="BAX80159.1"/>
    </source>
</evidence>
<dbReference type="PANTHER" id="PTHR35526:SF3">
    <property type="entry name" value="ANTI-SIGMA-F FACTOR RSBW"/>
    <property type="match status" value="1"/>
</dbReference>
<dbReference type="SUPFAM" id="SSF55874">
    <property type="entry name" value="ATPase domain of HSP90 chaperone/DNA topoisomerase II/histidine kinase"/>
    <property type="match status" value="1"/>
</dbReference>
<sequence>MTKSEKLLVFPSELENISRVEKLIDEISSSHNLSSEIYGKISVAIIEAVNNAILHGNQLDINKKVKIEYNIDDESISFIVGDEGKGFDFSNIPDPTLPENLEKTHGRGIFLMNHLADDIEFAKNGAIVEMKFIFG</sequence>
<gene>
    <name evidence="3" type="ORF">ALGA_1785</name>
</gene>
<protein>
    <submittedName>
        <fullName evidence="3">Serine/threonine protein kinase</fullName>
    </submittedName>
</protein>
<keyword evidence="4" id="KW-1185">Reference proteome</keyword>
<accession>A0A1Y1CIF1</accession>
<dbReference type="PANTHER" id="PTHR35526">
    <property type="entry name" value="ANTI-SIGMA-F FACTOR RSBW-RELATED"/>
    <property type="match status" value="1"/>
</dbReference>
<name>A0A1Y1CIF1_9BACT</name>
<keyword evidence="3" id="KW-0808">Transferase</keyword>
<dbReference type="OrthoDB" id="1467655at2"/>
<keyword evidence="3" id="KW-0418">Kinase</keyword>
<dbReference type="KEGG" id="mbas:ALGA_1785"/>